<organism evidence="1 2">
    <name type="scientific">Gluconobacter morbifer G707</name>
    <dbReference type="NCBI Taxonomy" id="1088869"/>
    <lineage>
        <taxon>Bacteria</taxon>
        <taxon>Pseudomonadati</taxon>
        <taxon>Pseudomonadota</taxon>
        <taxon>Alphaproteobacteria</taxon>
        <taxon>Acetobacterales</taxon>
        <taxon>Acetobacteraceae</taxon>
        <taxon>Gluconobacter</taxon>
    </lineage>
</organism>
<gene>
    <name evidence="1" type="ORF">GMO_17160</name>
</gene>
<reference evidence="1 2" key="1">
    <citation type="submission" date="2011-10" db="EMBL/GenBank/DDBJ databases">
        <title>Genome sequence of Gluconobacter morbifer G707, isolated from Drosophila gut.</title>
        <authorList>
            <person name="Lee W.-J."/>
            <person name="Kim E.-K."/>
        </authorList>
    </citation>
    <scope>NUCLEOTIDE SEQUENCE [LARGE SCALE GENOMIC DNA]</scope>
    <source>
        <strain evidence="1 2">G707</strain>
    </source>
</reference>
<dbReference type="PROSITE" id="PS51257">
    <property type="entry name" value="PROKAR_LIPOPROTEIN"/>
    <property type="match status" value="1"/>
</dbReference>
<dbReference type="AlphaFoldDB" id="G6XJY7"/>
<evidence type="ECO:0000313" key="2">
    <source>
        <dbReference type="Proteomes" id="UP000004949"/>
    </source>
</evidence>
<name>G6XJY7_9PROT</name>
<proteinExistence type="predicted"/>
<sequence>MYHVFHRVRTDVLIIGALVCALPLALGGCVKQSALSPDFPTTMALAQGGGHVSRSGDPAVLLGAPELATASYGNLTGALRYCVQQGFVSGRQPMPLVNASDQEPDALKNTDFHIGQQGVLQAIGSQTRRPEQYALPSLPEPMRRQACSAIADHLQTRHIRM</sequence>
<comment type="caution">
    <text evidence="1">The sequence shown here is derived from an EMBL/GenBank/DDBJ whole genome shotgun (WGS) entry which is preliminary data.</text>
</comment>
<protein>
    <recommendedName>
        <fullName evidence="3">Lipoprotein</fullName>
    </recommendedName>
</protein>
<dbReference type="PATRIC" id="fig|1088869.3.peg.1711"/>
<keyword evidence="2" id="KW-1185">Reference proteome</keyword>
<dbReference type="OrthoDB" id="7282607at2"/>
<evidence type="ECO:0000313" key="1">
    <source>
        <dbReference type="EMBL" id="EHH67949.1"/>
    </source>
</evidence>
<dbReference type="RefSeq" id="WP_008851863.1">
    <property type="nucleotide sequence ID" value="NZ_AGQV01000005.1"/>
</dbReference>
<dbReference type="Proteomes" id="UP000004949">
    <property type="component" value="Unassembled WGS sequence"/>
</dbReference>
<accession>G6XJY7</accession>
<evidence type="ECO:0008006" key="3">
    <source>
        <dbReference type="Google" id="ProtNLM"/>
    </source>
</evidence>
<dbReference type="EMBL" id="AGQV01000005">
    <property type="protein sequence ID" value="EHH67949.1"/>
    <property type="molecule type" value="Genomic_DNA"/>
</dbReference>